<keyword evidence="5" id="KW-0645">Protease</keyword>
<reference evidence="5 6" key="1">
    <citation type="submission" date="2016-12" db="EMBL/GenBank/DDBJ databases">
        <title>The genomes of Aspergillus section Nigri reveals drivers in fungal speciation.</title>
        <authorList>
            <consortium name="DOE Joint Genome Institute"/>
            <person name="Vesth T.C."/>
            <person name="Nybo J."/>
            <person name="Theobald S."/>
            <person name="Brandl J."/>
            <person name="Frisvad J.C."/>
            <person name="Nielsen K.F."/>
            <person name="Lyhne E.K."/>
            <person name="Kogle M.E."/>
            <person name="Kuo A."/>
            <person name="Riley R."/>
            <person name="Clum A."/>
            <person name="Nolan M."/>
            <person name="Lipzen A."/>
            <person name="Salamov A."/>
            <person name="Henrissat B."/>
            <person name="Wiebenga A."/>
            <person name="De Vries R.P."/>
            <person name="Grigoriev I.V."/>
            <person name="Mortensen U.H."/>
            <person name="Andersen M.R."/>
            <person name="Baker S.E."/>
        </authorList>
    </citation>
    <scope>NUCLEOTIDE SEQUENCE [LARGE SCALE GENOMIC DNA]</scope>
    <source>
        <strain evidence="5 6">IBT 23096</strain>
    </source>
</reference>
<keyword evidence="6" id="KW-1185">Reference proteome</keyword>
<dbReference type="Proteomes" id="UP000234275">
    <property type="component" value="Unassembled WGS sequence"/>
</dbReference>
<dbReference type="AlphaFoldDB" id="A0A2I2GPF5"/>
<dbReference type="EMBL" id="MSFO01000001">
    <property type="protein sequence ID" value="PLB54756.1"/>
    <property type="molecule type" value="Genomic_DNA"/>
</dbReference>
<keyword evidence="3" id="KW-0732">Signal</keyword>
<dbReference type="GO" id="GO:0008233">
    <property type="term" value="F:peptidase activity"/>
    <property type="evidence" value="ECO:0007669"/>
    <property type="project" value="UniProtKB-KW"/>
</dbReference>
<accession>A0A2I2GPF5</accession>
<dbReference type="RefSeq" id="XP_024710058.1">
    <property type="nucleotide sequence ID" value="XM_024845270.1"/>
</dbReference>
<evidence type="ECO:0000256" key="2">
    <source>
        <dbReference type="SAM" id="Phobius"/>
    </source>
</evidence>
<keyword evidence="2" id="KW-0472">Membrane</keyword>
<dbReference type="STRING" id="1392250.A0A2I2GPF5"/>
<evidence type="ECO:0000256" key="3">
    <source>
        <dbReference type="SAM" id="SignalP"/>
    </source>
</evidence>
<dbReference type="Gene3D" id="2.40.70.10">
    <property type="entry name" value="Acid Proteases"/>
    <property type="match status" value="1"/>
</dbReference>
<keyword evidence="5" id="KW-0378">Hydrolase</keyword>
<organism evidence="5 6">
    <name type="scientific">Aspergillus steynii IBT 23096</name>
    <dbReference type="NCBI Taxonomy" id="1392250"/>
    <lineage>
        <taxon>Eukaryota</taxon>
        <taxon>Fungi</taxon>
        <taxon>Dikarya</taxon>
        <taxon>Ascomycota</taxon>
        <taxon>Pezizomycotina</taxon>
        <taxon>Eurotiomycetes</taxon>
        <taxon>Eurotiomycetidae</taxon>
        <taxon>Eurotiales</taxon>
        <taxon>Aspergillaceae</taxon>
        <taxon>Aspergillus</taxon>
        <taxon>Aspergillus subgen. Circumdati</taxon>
    </lineage>
</organism>
<proteinExistence type="predicted"/>
<feature type="signal peptide" evidence="3">
    <location>
        <begin position="1"/>
        <end position="23"/>
    </location>
</feature>
<feature type="domain" description="Peptidase A1" evidence="4">
    <location>
        <begin position="49"/>
        <end position="396"/>
    </location>
</feature>
<dbReference type="VEuPathDB" id="FungiDB:P170DRAFT_374128"/>
<feature type="chain" id="PRO_5014142031" evidence="3">
    <location>
        <begin position="24"/>
        <end position="536"/>
    </location>
</feature>
<keyword evidence="2" id="KW-1133">Transmembrane helix</keyword>
<comment type="caution">
    <text evidence="5">The sequence shown here is derived from an EMBL/GenBank/DDBJ whole genome shotgun (WGS) entry which is preliminary data.</text>
</comment>
<feature type="transmembrane region" description="Helical" evidence="2">
    <location>
        <begin position="446"/>
        <end position="474"/>
    </location>
</feature>
<feature type="compositionally biased region" description="Polar residues" evidence="1">
    <location>
        <begin position="490"/>
        <end position="511"/>
    </location>
</feature>
<keyword evidence="2" id="KW-0812">Transmembrane</keyword>
<dbReference type="InterPro" id="IPR033121">
    <property type="entry name" value="PEPTIDASE_A1"/>
</dbReference>
<dbReference type="GeneID" id="36552970"/>
<feature type="compositionally biased region" description="Polar residues" evidence="1">
    <location>
        <begin position="522"/>
        <end position="536"/>
    </location>
</feature>
<evidence type="ECO:0000313" key="6">
    <source>
        <dbReference type="Proteomes" id="UP000234275"/>
    </source>
</evidence>
<evidence type="ECO:0000313" key="5">
    <source>
        <dbReference type="EMBL" id="PLB54756.1"/>
    </source>
</evidence>
<protein>
    <submittedName>
        <fullName evidence="5">Acid protease</fullName>
    </submittedName>
</protein>
<dbReference type="GO" id="GO:0006508">
    <property type="term" value="P:proteolysis"/>
    <property type="evidence" value="ECO:0007669"/>
    <property type="project" value="UniProtKB-KW"/>
</dbReference>
<evidence type="ECO:0000256" key="1">
    <source>
        <dbReference type="SAM" id="MobiDB-lite"/>
    </source>
</evidence>
<feature type="region of interest" description="Disordered" evidence="1">
    <location>
        <begin position="479"/>
        <end position="536"/>
    </location>
</feature>
<dbReference type="SUPFAM" id="SSF50630">
    <property type="entry name" value="Acid proteases"/>
    <property type="match status" value="1"/>
</dbReference>
<name>A0A2I2GPF5_9EURO</name>
<evidence type="ECO:0000259" key="4">
    <source>
        <dbReference type="PROSITE" id="PS51767"/>
    </source>
</evidence>
<sequence length="536" mass="57949">MSVRRTINATLILFALLAQGALSSNESHCVPHPIGIKLQNVTLGDNTARGVSLSLGTPKQPFAFLPQWPLNNTFVYGTNGHCSDSMSEAACKTFRGGAYDESTSTTRDTALDSHMEEASPYPAFSWVTDDLILNDNTTLAKFPVGIARDDWGAQGYQPQAAFGLGRNSTILNALYSAGLIASRSWAMWWGRTGASKTTQQDGSFVFGGYDRARATGANYTDKLNYANPKCPTGMLVTISDMVLNFANGTNTSLFKGVQSSAMSACIVPDYPVLMTLPREPWFETFEMSTAKYTDERSFGLYYYGMLYENTSKAYTGDITLSLLSGFSVRIPNDQLVVPDVHIDKSSGALVANGSTPELVINALQQTNADDLPQLGRQFLSSTYLLLNQDTSSFTLWEAASQDADMDLVAVDEANRPLDQFCDVTKSNATQSVDSSNNDRSHQDNGLSAGAIAGGVVGCVVGASIIAGSAFIWMARKRKHRSGPRPDASSMHHQSSAVTYTTGPSDELNSYNPKPGFRYELPVSNQSTTSSRLPELP</sequence>
<dbReference type="PROSITE" id="PS51767">
    <property type="entry name" value="PEPTIDASE_A1"/>
    <property type="match status" value="1"/>
</dbReference>
<gene>
    <name evidence="5" type="ORF">P170DRAFT_374128</name>
</gene>
<dbReference type="InterPro" id="IPR021109">
    <property type="entry name" value="Peptidase_aspartic_dom_sf"/>
</dbReference>
<dbReference type="OrthoDB" id="4074350at2759"/>